<protein>
    <recommendedName>
        <fullName evidence="14">Transglutaminase-like domain-containing protein</fullName>
    </recommendedName>
</protein>
<keyword evidence="4" id="KW-0234">DNA repair</keyword>
<feature type="signal peptide" evidence="8">
    <location>
        <begin position="1"/>
        <end position="29"/>
    </location>
</feature>
<sequence length="811" mass="91462">MPRRMRVGLVHALLLFVCIERAHVHQAAGQDRRASKVARGSPQFCCQHKASCAGRVVSLKQIISNRIPQICEKCAKENFGEAVNVTREEFPLVEEGKECTEVPQKRRATSMLVAQVNPVVVGGHGEALQGDEFPSRALDRSWFANVLNAQRYMCELANLCSHLLACDELVDALDVEALQNLTFQPESFELSLSRYISHLRNDAERRASSLHREHAAGPSVSMGPPARNSSLCQVHQEWLKTGMDKSRRKSFLACCWREMKQEARKQLEEEIPNLRGDPSFLPVLFAAHCRRVGLRCRLVFCLHPLQPESSSDPAGAHRCWNEVLLPDMRWIHCDPLTGAINSPDAMDGELHRSSQAPVSYVFAVERQRLVDVTRRYVRRFSQVNAARGRGEAIARDVLDMMRSSSSQEHDVSQLLEEHEFVQQGRQEELPTNPDAYRKHPYFVLEDGLAENEVFRPGKRPAPIGTIAVKDAMKKIYRREDVSTLRTRDEWKKILYSVREGEAPVKMLEDLHNSMLRQTQGGETPLAQLHRLSACELFGEWQVEPFEPGRARDGKVPKNEKGHVELLSPHHLPQGCSYIDLPTAALAARRLKVDHAPALVDKVVRSGRILPIFDGIVVCKEHEAQVRALASSKRLPAVPAKKPEAKVEGQTSEEEAARVLSKLRRIIQTVTDLFHPIDKLDSAVLCSSADLQGNIRKLTREFSSVNEQMRGLKRDGKNDLLLLQDFTNQFNAVDQPKTVTEENTIKNEVKNLFDVIEMVLVAMMQNCEEDSTRSTQVMHIISRSVENLLDVSNDLQMFVNMSTSRGLKSNSL</sequence>
<dbReference type="GO" id="GO:0006298">
    <property type="term" value="P:mismatch repair"/>
    <property type="evidence" value="ECO:0007669"/>
    <property type="project" value="TreeGrafter"/>
</dbReference>
<evidence type="ECO:0000313" key="13">
    <source>
        <dbReference type="EMBL" id="CAE2329565.1"/>
    </source>
</evidence>
<dbReference type="Pfam" id="PF03835">
    <property type="entry name" value="Rad4"/>
    <property type="match status" value="1"/>
</dbReference>
<dbReference type="GO" id="GO:0005737">
    <property type="term" value="C:cytoplasm"/>
    <property type="evidence" value="ECO:0007669"/>
    <property type="project" value="TreeGrafter"/>
</dbReference>
<keyword evidence="5" id="KW-0539">Nucleus</keyword>
<dbReference type="InterPro" id="IPR018326">
    <property type="entry name" value="Rad4_beta-hairpin_dom1"/>
</dbReference>
<dbReference type="InterPro" id="IPR038765">
    <property type="entry name" value="Papain-like_cys_pep_sf"/>
</dbReference>
<dbReference type="InterPro" id="IPR018325">
    <property type="entry name" value="Rad4/PNGase_transGLS-fold"/>
</dbReference>
<dbReference type="InterPro" id="IPR042488">
    <property type="entry name" value="Rad4_BHD3_sf"/>
</dbReference>
<dbReference type="SUPFAM" id="SSF54001">
    <property type="entry name" value="Cysteine proteinases"/>
    <property type="match status" value="1"/>
</dbReference>
<evidence type="ECO:0000256" key="2">
    <source>
        <dbReference type="ARBA" id="ARBA00009525"/>
    </source>
</evidence>
<dbReference type="Pfam" id="PF10403">
    <property type="entry name" value="BHD_1"/>
    <property type="match status" value="1"/>
</dbReference>
<dbReference type="Pfam" id="PF10405">
    <property type="entry name" value="BHD_3"/>
    <property type="match status" value="1"/>
</dbReference>
<dbReference type="PANTHER" id="PTHR12135:SF0">
    <property type="entry name" value="DNA REPAIR PROTEIN COMPLEMENTING XP-C CELLS"/>
    <property type="match status" value="1"/>
</dbReference>
<accession>A0A7S4PBF5</accession>
<evidence type="ECO:0000256" key="6">
    <source>
        <dbReference type="SAM" id="Coils"/>
    </source>
</evidence>
<evidence type="ECO:0000259" key="9">
    <source>
        <dbReference type="SMART" id="SM00460"/>
    </source>
</evidence>
<feature type="domain" description="Transglutaminase-like" evidence="9">
    <location>
        <begin position="270"/>
        <end position="337"/>
    </location>
</feature>
<keyword evidence="6" id="KW-0175">Coiled coil</keyword>
<feature type="chain" id="PRO_5031058213" description="Transglutaminase-like domain-containing protein" evidence="8">
    <location>
        <begin position="30"/>
        <end position="811"/>
    </location>
</feature>
<dbReference type="GO" id="GO:0006289">
    <property type="term" value="P:nucleotide-excision repair"/>
    <property type="evidence" value="ECO:0007669"/>
    <property type="project" value="InterPro"/>
</dbReference>
<feature type="region of interest" description="Disordered" evidence="7">
    <location>
        <begin position="207"/>
        <end position="226"/>
    </location>
</feature>
<evidence type="ECO:0000259" key="12">
    <source>
        <dbReference type="SMART" id="SM01032"/>
    </source>
</evidence>
<evidence type="ECO:0000256" key="8">
    <source>
        <dbReference type="SAM" id="SignalP"/>
    </source>
</evidence>
<dbReference type="Gene3D" id="3.90.260.10">
    <property type="entry name" value="Transglutaminase-like"/>
    <property type="match status" value="1"/>
</dbReference>
<evidence type="ECO:0000256" key="5">
    <source>
        <dbReference type="ARBA" id="ARBA00023242"/>
    </source>
</evidence>
<dbReference type="InterPro" id="IPR018327">
    <property type="entry name" value="BHD_2"/>
</dbReference>
<keyword evidence="3" id="KW-0227">DNA damage</keyword>
<dbReference type="InterPro" id="IPR018328">
    <property type="entry name" value="Rad4_beta-hairpin_dom3"/>
</dbReference>
<evidence type="ECO:0000259" key="10">
    <source>
        <dbReference type="SMART" id="SM01030"/>
    </source>
</evidence>
<dbReference type="GO" id="GO:0000111">
    <property type="term" value="C:nucleotide-excision repair factor 2 complex"/>
    <property type="evidence" value="ECO:0007669"/>
    <property type="project" value="TreeGrafter"/>
</dbReference>
<dbReference type="AlphaFoldDB" id="A0A7S4PBF5"/>
<dbReference type="GO" id="GO:0071942">
    <property type="term" value="C:XPC complex"/>
    <property type="evidence" value="ECO:0007669"/>
    <property type="project" value="TreeGrafter"/>
</dbReference>
<dbReference type="SMART" id="SM01032">
    <property type="entry name" value="BHD_3"/>
    <property type="match status" value="1"/>
</dbReference>
<dbReference type="GO" id="GO:0003697">
    <property type="term" value="F:single-stranded DNA binding"/>
    <property type="evidence" value="ECO:0007669"/>
    <property type="project" value="TreeGrafter"/>
</dbReference>
<proteinExistence type="inferred from homology"/>
<dbReference type="InterPro" id="IPR004583">
    <property type="entry name" value="DNA_repair_Rad4"/>
</dbReference>
<dbReference type="GO" id="GO:0003684">
    <property type="term" value="F:damaged DNA binding"/>
    <property type="evidence" value="ECO:0007669"/>
    <property type="project" value="InterPro"/>
</dbReference>
<evidence type="ECO:0000259" key="11">
    <source>
        <dbReference type="SMART" id="SM01031"/>
    </source>
</evidence>
<dbReference type="Gene3D" id="3.30.70.2460">
    <property type="entry name" value="Rad4, beta-hairpin domain BHD3"/>
    <property type="match status" value="1"/>
</dbReference>
<dbReference type="PANTHER" id="PTHR12135">
    <property type="entry name" value="DNA REPAIR PROTEIN XP-C / RAD4"/>
    <property type="match status" value="1"/>
</dbReference>
<dbReference type="Gene3D" id="2.20.20.110">
    <property type="entry name" value="Rad4, beta-hairpin domain BHD1"/>
    <property type="match status" value="1"/>
</dbReference>
<keyword evidence="8" id="KW-0732">Signal</keyword>
<dbReference type="SMART" id="SM01031">
    <property type="entry name" value="BHD_2"/>
    <property type="match status" value="1"/>
</dbReference>
<reference evidence="13" key="1">
    <citation type="submission" date="2021-01" db="EMBL/GenBank/DDBJ databases">
        <authorList>
            <person name="Corre E."/>
            <person name="Pelletier E."/>
            <person name="Niang G."/>
            <person name="Scheremetjew M."/>
            <person name="Finn R."/>
            <person name="Kale V."/>
            <person name="Holt S."/>
            <person name="Cochrane G."/>
            <person name="Meng A."/>
            <person name="Brown T."/>
            <person name="Cohen L."/>
        </authorList>
    </citation>
    <scope>NUCLEOTIDE SEQUENCE</scope>
    <source>
        <strain evidence="13">CCMP 2712</strain>
    </source>
</reference>
<organism evidence="13">
    <name type="scientific">Guillardia theta</name>
    <name type="common">Cryptophyte</name>
    <name type="synonym">Cryptomonas phi</name>
    <dbReference type="NCBI Taxonomy" id="55529"/>
    <lineage>
        <taxon>Eukaryota</taxon>
        <taxon>Cryptophyceae</taxon>
        <taxon>Pyrenomonadales</taxon>
        <taxon>Geminigeraceae</taxon>
        <taxon>Guillardia</taxon>
    </lineage>
</organism>
<feature type="domain" description="Rad4 beta-hairpin" evidence="11">
    <location>
        <begin position="484"/>
        <end position="548"/>
    </location>
</feature>
<evidence type="ECO:0000256" key="3">
    <source>
        <dbReference type="ARBA" id="ARBA00022763"/>
    </source>
</evidence>
<dbReference type="InterPro" id="IPR002931">
    <property type="entry name" value="Transglutaminase-like"/>
</dbReference>
<dbReference type="SMART" id="SM00460">
    <property type="entry name" value="TGc"/>
    <property type="match status" value="1"/>
</dbReference>
<feature type="domain" description="Rad4 beta-hairpin" evidence="10">
    <location>
        <begin position="425"/>
        <end position="482"/>
    </location>
</feature>
<evidence type="ECO:0000256" key="4">
    <source>
        <dbReference type="ARBA" id="ARBA00023204"/>
    </source>
</evidence>
<name>A0A7S4PBF5_GUITH</name>
<comment type="similarity">
    <text evidence="2">Belongs to the XPC family.</text>
</comment>
<feature type="domain" description="Rad4 beta-hairpin" evidence="12">
    <location>
        <begin position="555"/>
        <end position="629"/>
    </location>
</feature>
<evidence type="ECO:0000256" key="7">
    <source>
        <dbReference type="SAM" id="MobiDB-lite"/>
    </source>
</evidence>
<dbReference type="SMART" id="SM01030">
    <property type="entry name" value="BHD_1"/>
    <property type="match status" value="1"/>
</dbReference>
<feature type="coiled-coil region" evidence="6">
    <location>
        <begin position="687"/>
        <end position="714"/>
    </location>
</feature>
<evidence type="ECO:0008006" key="14">
    <source>
        <dbReference type="Google" id="ProtNLM"/>
    </source>
</evidence>
<dbReference type="EMBL" id="HBKN01041400">
    <property type="protein sequence ID" value="CAE2329565.1"/>
    <property type="molecule type" value="Transcribed_RNA"/>
</dbReference>
<comment type="subcellular location">
    <subcellularLocation>
        <location evidence="1">Nucleus</location>
    </subcellularLocation>
</comment>
<gene>
    <name evidence="13" type="ORF">GTHE00462_LOCUS32345</name>
</gene>
<dbReference type="InterPro" id="IPR036985">
    <property type="entry name" value="Transglutaminase-like_sf"/>
</dbReference>
<evidence type="ECO:0000256" key="1">
    <source>
        <dbReference type="ARBA" id="ARBA00004123"/>
    </source>
</evidence>